<feature type="region of interest" description="Disordered" evidence="7">
    <location>
        <begin position="167"/>
        <end position="190"/>
    </location>
</feature>
<evidence type="ECO:0000256" key="6">
    <source>
        <dbReference type="ARBA" id="ARBA00023242"/>
    </source>
</evidence>
<evidence type="ECO:0000256" key="4">
    <source>
        <dbReference type="ARBA" id="ARBA00023125"/>
    </source>
</evidence>
<evidence type="ECO:0000313" key="10">
    <source>
        <dbReference type="Proteomes" id="UP000663861"/>
    </source>
</evidence>
<evidence type="ECO:0000313" key="9">
    <source>
        <dbReference type="EMBL" id="CAE6509031.1"/>
    </source>
</evidence>
<dbReference type="CDD" id="cd00067">
    <property type="entry name" value="GAL4"/>
    <property type="match status" value="1"/>
</dbReference>
<proteinExistence type="predicted"/>
<dbReference type="GO" id="GO:0000981">
    <property type="term" value="F:DNA-binding transcription factor activity, RNA polymerase II-specific"/>
    <property type="evidence" value="ECO:0007669"/>
    <property type="project" value="InterPro"/>
</dbReference>
<protein>
    <recommendedName>
        <fullName evidence="8">Zn(2)-C6 fungal-type domain-containing protein</fullName>
    </recommendedName>
</protein>
<dbReference type="AlphaFoldDB" id="A0A8H3D450"/>
<dbReference type="EMBL" id="CAJMWY010003854">
    <property type="protein sequence ID" value="CAE6509031.1"/>
    <property type="molecule type" value="Genomic_DNA"/>
</dbReference>
<dbReference type="InterPro" id="IPR052360">
    <property type="entry name" value="Transcr_Regulatory_Proteins"/>
</dbReference>
<dbReference type="GO" id="GO:0003677">
    <property type="term" value="F:DNA binding"/>
    <property type="evidence" value="ECO:0007669"/>
    <property type="project" value="UniProtKB-KW"/>
</dbReference>
<evidence type="ECO:0000256" key="3">
    <source>
        <dbReference type="ARBA" id="ARBA00023015"/>
    </source>
</evidence>
<keyword evidence="1" id="KW-0479">Metal-binding</keyword>
<gene>
    <name evidence="9" type="ORF">RDB_LOCUS134509</name>
</gene>
<sequence length="353" mass="38400">MSSLRSSTGCLACKKKRKKCDETKPHCRRCQRSRAECPGYTYIQDPNNPKGKLRTIPAPRTVASQDRAVAHHKTTLTNNKGLYLHSQGHSRLDDDLPTFDATYGVQGTPGPVVAYPGTSSEAIDLPNGCLSTYSSANPPAPTPSSIIGFAPLTSGQASLLEALLSLGQPPPFDPPTPYTQPSTHLLPDPSALTVKARPRLDTEQQDNVTTHNGQDLDSVFNLRCRSPVLDKIAKTNALPFVLQSYATWVSQVTFEPSKMARIGRDLVCGHFGDGDQSRWIMALVANIGGRVRSVQFIEGRSNPMLSVLQNAVLWQLGTVMSRRDSKRPTLITALDSALEASNPTLQADQPKPY</sequence>
<accession>A0A8H3D450</accession>
<dbReference type="InterPro" id="IPR036864">
    <property type="entry name" value="Zn2-C6_fun-type_DNA-bd_sf"/>
</dbReference>
<dbReference type="GO" id="GO:0008270">
    <property type="term" value="F:zinc ion binding"/>
    <property type="evidence" value="ECO:0007669"/>
    <property type="project" value="InterPro"/>
</dbReference>
<dbReference type="PROSITE" id="PS50048">
    <property type="entry name" value="ZN2_CY6_FUNGAL_2"/>
    <property type="match status" value="1"/>
</dbReference>
<dbReference type="Proteomes" id="UP000663861">
    <property type="component" value="Unassembled WGS sequence"/>
</dbReference>
<dbReference type="Pfam" id="PF00172">
    <property type="entry name" value="Zn_clus"/>
    <property type="match status" value="1"/>
</dbReference>
<organism evidence="9 10">
    <name type="scientific">Rhizoctonia solani</name>
    <dbReference type="NCBI Taxonomy" id="456999"/>
    <lineage>
        <taxon>Eukaryota</taxon>
        <taxon>Fungi</taxon>
        <taxon>Dikarya</taxon>
        <taxon>Basidiomycota</taxon>
        <taxon>Agaricomycotina</taxon>
        <taxon>Agaricomycetes</taxon>
        <taxon>Cantharellales</taxon>
        <taxon>Ceratobasidiaceae</taxon>
        <taxon>Rhizoctonia</taxon>
    </lineage>
</organism>
<dbReference type="SMART" id="SM00066">
    <property type="entry name" value="GAL4"/>
    <property type="match status" value="1"/>
</dbReference>
<dbReference type="PANTHER" id="PTHR36206:SF12">
    <property type="entry name" value="ASPERCRYPTIN BIOSYNTHESIS CLUSTER-SPECIFIC TRANSCRIPTION REGULATOR ATNN-RELATED"/>
    <property type="match status" value="1"/>
</dbReference>
<evidence type="ECO:0000256" key="2">
    <source>
        <dbReference type="ARBA" id="ARBA00022833"/>
    </source>
</evidence>
<keyword evidence="6" id="KW-0539">Nucleus</keyword>
<dbReference type="PANTHER" id="PTHR36206">
    <property type="entry name" value="ASPERCRYPTIN BIOSYNTHESIS CLUSTER-SPECIFIC TRANSCRIPTION REGULATOR ATNN-RELATED"/>
    <property type="match status" value="1"/>
</dbReference>
<dbReference type="Gene3D" id="4.10.240.10">
    <property type="entry name" value="Zn(2)-C6 fungal-type DNA-binding domain"/>
    <property type="match status" value="1"/>
</dbReference>
<keyword evidence="4" id="KW-0238">DNA-binding</keyword>
<reference evidence="9" key="1">
    <citation type="submission" date="2021-01" db="EMBL/GenBank/DDBJ databases">
        <authorList>
            <person name="Kaushik A."/>
        </authorList>
    </citation>
    <scope>NUCLEOTIDE SEQUENCE</scope>
    <source>
        <strain evidence="9">AG4-RS23</strain>
    </source>
</reference>
<keyword evidence="5" id="KW-0804">Transcription</keyword>
<evidence type="ECO:0000256" key="1">
    <source>
        <dbReference type="ARBA" id="ARBA00022723"/>
    </source>
</evidence>
<keyword evidence="3" id="KW-0805">Transcription regulation</keyword>
<evidence type="ECO:0000256" key="7">
    <source>
        <dbReference type="SAM" id="MobiDB-lite"/>
    </source>
</evidence>
<dbReference type="PROSITE" id="PS00463">
    <property type="entry name" value="ZN2_CY6_FUNGAL_1"/>
    <property type="match status" value="1"/>
</dbReference>
<evidence type="ECO:0000259" key="8">
    <source>
        <dbReference type="PROSITE" id="PS50048"/>
    </source>
</evidence>
<feature type="compositionally biased region" description="Pro residues" evidence="7">
    <location>
        <begin position="168"/>
        <end position="178"/>
    </location>
</feature>
<dbReference type="SUPFAM" id="SSF57701">
    <property type="entry name" value="Zn2/Cys6 DNA-binding domain"/>
    <property type="match status" value="1"/>
</dbReference>
<name>A0A8H3D450_9AGAM</name>
<dbReference type="InterPro" id="IPR001138">
    <property type="entry name" value="Zn2Cys6_DnaBD"/>
</dbReference>
<feature type="domain" description="Zn(2)-C6 fungal-type" evidence="8">
    <location>
        <begin position="9"/>
        <end position="37"/>
    </location>
</feature>
<keyword evidence="2" id="KW-0862">Zinc</keyword>
<evidence type="ECO:0000256" key="5">
    <source>
        <dbReference type="ARBA" id="ARBA00023163"/>
    </source>
</evidence>
<comment type="caution">
    <text evidence="9">The sequence shown here is derived from an EMBL/GenBank/DDBJ whole genome shotgun (WGS) entry which is preliminary data.</text>
</comment>